<evidence type="ECO:0000256" key="2">
    <source>
        <dbReference type="ARBA" id="ARBA00022692"/>
    </source>
</evidence>
<dbReference type="InParanoid" id="A0A7R8Z059"/>
<dbReference type="Pfam" id="PF03798">
    <property type="entry name" value="TRAM_LAG1_CLN8"/>
    <property type="match status" value="1"/>
</dbReference>
<dbReference type="InterPro" id="IPR050846">
    <property type="entry name" value="TLCD"/>
</dbReference>
<evidence type="ECO:0000256" key="4">
    <source>
        <dbReference type="ARBA" id="ARBA00023136"/>
    </source>
</evidence>
<keyword evidence="10" id="KW-1185">Reference proteome</keyword>
<comment type="subcellular location">
    <subcellularLocation>
        <location evidence="1">Membrane</location>
        <topology evidence="1">Multi-pass membrane protein</topology>
    </subcellularLocation>
</comment>
<dbReference type="PROSITE" id="PS50922">
    <property type="entry name" value="TLC"/>
    <property type="match status" value="1"/>
</dbReference>
<proteinExistence type="predicted"/>
<keyword evidence="2 5" id="KW-0812">Transmembrane</keyword>
<feature type="transmembrane region" description="Helical" evidence="7">
    <location>
        <begin position="259"/>
        <end position="279"/>
    </location>
</feature>
<feature type="transmembrane region" description="Helical" evidence="7">
    <location>
        <begin position="234"/>
        <end position="253"/>
    </location>
</feature>
<dbReference type="SMART" id="SM00724">
    <property type="entry name" value="TLC"/>
    <property type="match status" value="1"/>
</dbReference>
<accession>A0A7R8Z059</accession>
<organism evidence="9 10">
    <name type="scientific">Hermetia illucens</name>
    <name type="common">Black soldier fly</name>
    <dbReference type="NCBI Taxonomy" id="343691"/>
    <lineage>
        <taxon>Eukaryota</taxon>
        <taxon>Metazoa</taxon>
        <taxon>Ecdysozoa</taxon>
        <taxon>Arthropoda</taxon>
        <taxon>Hexapoda</taxon>
        <taxon>Insecta</taxon>
        <taxon>Pterygota</taxon>
        <taxon>Neoptera</taxon>
        <taxon>Endopterygota</taxon>
        <taxon>Diptera</taxon>
        <taxon>Brachycera</taxon>
        <taxon>Stratiomyomorpha</taxon>
        <taxon>Stratiomyidae</taxon>
        <taxon>Hermetiinae</taxon>
        <taxon>Hermetia</taxon>
    </lineage>
</organism>
<dbReference type="InterPro" id="IPR006634">
    <property type="entry name" value="TLC-dom"/>
</dbReference>
<feature type="transmembrane region" description="Helical" evidence="7">
    <location>
        <begin position="337"/>
        <end position="358"/>
    </location>
</feature>
<evidence type="ECO:0000313" key="10">
    <source>
        <dbReference type="Proteomes" id="UP000594454"/>
    </source>
</evidence>
<dbReference type="GO" id="GO:0005783">
    <property type="term" value="C:endoplasmic reticulum"/>
    <property type="evidence" value="ECO:0007669"/>
    <property type="project" value="TreeGrafter"/>
</dbReference>
<evidence type="ECO:0000256" key="1">
    <source>
        <dbReference type="ARBA" id="ARBA00004141"/>
    </source>
</evidence>
<dbReference type="PROSITE" id="PS51257">
    <property type="entry name" value="PROKAR_LIPOPROTEIN"/>
    <property type="match status" value="1"/>
</dbReference>
<dbReference type="Proteomes" id="UP000594454">
    <property type="component" value="Chromosome 4"/>
</dbReference>
<evidence type="ECO:0000313" key="9">
    <source>
        <dbReference type="EMBL" id="CAD7088411.1"/>
    </source>
</evidence>
<feature type="transmembrane region" description="Helical" evidence="7">
    <location>
        <begin position="16"/>
        <end position="36"/>
    </location>
</feature>
<evidence type="ECO:0000256" key="7">
    <source>
        <dbReference type="SAM" id="Phobius"/>
    </source>
</evidence>
<feature type="compositionally biased region" description="Polar residues" evidence="6">
    <location>
        <begin position="403"/>
        <end position="425"/>
    </location>
</feature>
<dbReference type="PANTHER" id="PTHR13439">
    <property type="entry name" value="CT120 PROTEIN"/>
    <property type="match status" value="1"/>
</dbReference>
<gene>
    <name evidence="9" type="ORF">HERILL_LOCUS11036</name>
</gene>
<dbReference type="OrthoDB" id="10266980at2759"/>
<feature type="transmembrane region" description="Helical" evidence="7">
    <location>
        <begin position="93"/>
        <end position="112"/>
    </location>
</feature>
<evidence type="ECO:0000256" key="6">
    <source>
        <dbReference type="SAM" id="MobiDB-lite"/>
    </source>
</evidence>
<evidence type="ECO:0000256" key="3">
    <source>
        <dbReference type="ARBA" id="ARBA00022989"/>
    </source>
</evidence>
<dbReference type="GO" id="GO:0055088">
    <property type="term" value="P:lipid homeostasis"/>
    <property type="evidence" value="ECO:0007669"/>
    <property type="project" value="TreeGrafter"/>
</dbReference>
<feature type="transmembrane region" description="Helical" evidence="7">
    <location>
        <begin position="48"/>
        <end position="72"/>
    </location>
</feature>
<keyword evidence="3 7" id="KW-1133">Transmembrane helix</keyword>
<feature type="region of interest" description="Disordered" evidence="6">
    <location>
        <begin position="400"/>
        <end position="425"/>
    </location>
</feature>
<dbReference type="AlphaFoldDB" id="A0A7R8Z059"/>
<name>A0A7R8Z059_HERIL</name>
<sequence length="425" mass="48502">MAQGVRKHQGHHRGCYFSLACSIGSIGIACGSLMQLSSTSDRISLQRGLFLTSLGFIYFVSLTDFFNKYLLNTKQGDRIRKKYRLMVSDVMDITNKIVSAIQACFSCLAGAIACKSSCSKSFLYASHFVMEAYAWFGTAYFMYDIWSMYKVHIHKLADRLISKCSSLPSNNGYNGMANNLYDKQKTSDANNMRENGEDHLKHHEDEVDIPDSTSLAKNTSMEFIKYIVSHPVMIMHHIFIGTFGLLVVTYLRGGTGDCVYSFIYLMEFSTPFVSIRSILSTMGLKNTRIYIINGITMLITFFICRIFMWPYVFYWYSEVINRPFVQAIMGLPRKCKIGILILFLPQIYWFQLMVRGALKVFLPSKRTAVSKPIRPETSRNNERPQHAENAARLLREIRESSPKRSVSPVNGRANNRTVMQGRSLL</sequence>
<evidence type="ECO:0000256" key="5">
    <source>
        <dbReference type="PROSITE-ProRule" id="PRU00205"/>
    </source>
</evidence>
<dbReference type="EMBL" id="LR899012">
    <property type="protein sequence ID" value="CAD7088411.1"/>
    <property type="molecule type" value="Genomic_DNA"/>
</dbReference>
<dbReference type="FunCoup" id="A0A7R8Z059">
    <property type="interactions" value="948"/>
</dbReference>
<reference evidence="9 10" key="1">
    <citation type="submission" date="2020-11" db="EMBL/GenBank/DDBJ databases">
        <authorList>
            <person name="Wallbank WR R."/>
            <person name="Pardo Diaz C."/>
            <person name="Kozak K."/>
            <person name="Martin S."/>
            <person name="Jiggins C."/>
            <person name="Moest M."/>
            <person name="Warren A I."/>
            <person name="Generalovic N T."/>
            <person name="Byers J.R.P. K."/>
            <person name="Montejo-Kovacevich G."/>
            <person name="Yen C E."/>
        </authorList>
    </citation>
    <scope>NUCLEOTIDE SEQUENCE [LARGE SCALE GENOMIC DNA]</scope>
</reference>
<feature type="transmembrane region" description="Helical" evidence="7">
    <location>
        <begin position="291"/>
        <end position="317"/>
    </location>
</feature>
<protein>
    <recommendedName>
        <fullName evidence="8">TLC domain-containing protein</fullName>
    </recommendedName>
</protein>
<keyword evidence="4 5" id="KW-0472">Membrane</keyword>
<dbReference type="PANTHER" id="PTHR13439:SF66">
    <property type="entry name" value="BCDNA.GH12326"/>
    <property type="match status" value="1"/>
</dbReference>
<feature type="domain" description="TLC" evidence="8">
    <location>
        <begin position="88"/>
        <end position="362"/>
    </location>
</feature>
<evidence type="ECO:0000259" key="8">
    <source>
        <dbReference type="PROSITE" id="PS50922"/>
    </source>
</evidence>
<dbReference type="OMA" id="WSCPRNF"/>
<feature type="transmembrane region" description="Helical" evidence="7">
    <location>
        <begin position="132"/>
        <end position="149"/>
    </location>
</feature>
<dbReference type="GO" id="GO:0016020">
    <property type="term" value="C:membrane"/>
    <property type="evidence" value="ECO:0007669"/>
    <property type="project" value="UniProtKB-SubCell"/>
</dbReference>